<dbReference type="PANTHER" id="PTHR34474:SF2">
    <property type="entry name" value="SIGNAL TRANSDUCTION PROTEIN TRAP"/>
    <property type="match status" value="1"/>
</dbReference>
<reference evidence="3" key="1">
    <citation type="submission" date="2016-08" db="EMBL/GenBank/DDBJ databases">
        <authorList>
            <person name="Varghese N."/>
            <person name="Submissions Spin"/>
        </authorList>
    </citation>
    <scope>NUCLEOTIDE SEQUENCE [LARGE SCALE GENOMIC DNA]</scope>
    <source>
        <strain evidence="3">R-53248</strain>
    </source>
</reference>
<dbReference type="Pfam" id="PF03992">
    <property type="entry name" value="ABM"/>
    <property type="match status" value="1"/>
</dbReference>
<sequence length="103" mass="12569">MYIVMNRFKIKRGSEDTFIEIWRNRDSHLKEMKGFNRFYFLQGKTEENYTLFSSFTEWQSKADFEAWVNSEHFKHTHRNTNNRPNNSDIYLESAQLECFDVIL</sequence>
<dbReference type="InterPro" id="IPR050404">
    <property type="entry name" value="Heme-degrading_MO"/>
</dbReference>
<dbReference type="PROSITE" id="PS51725">
    <property type="entry name" value="ABM"/>
    <property type="match status" value="1"/>
</dbReference>
<dbReference type="AlphaFoldDB" id="A0A1C4CZA6"/>
<proteinExistence type="predicted"/>
<dbReference type="RefSeq" id="WP_091350029.1">
    <property type="nucleotide sequence ID" value="NZ_FMAQ01000012.1"/>
</dbReference>
<dbReference type="OrthoDB" id="9798115at2"/>
<keyword evidence="3" id="KW-1185">Reference proteome</keyword>
<accession>A0A1C4CZA6</accession>
<protein>
    <submittedName>
        <fullName evidence="2">Heme-degrading monooxygenase HmoA</fullName>
    </submittedName>
</protein>
<dbReference type="EMBL" id="FMAQ01000012">
    <property type="protein sequence ID" value="SCC24378.1"/>
    <property type="molecule type" value="Genomic_DNA"/>
</dbReference>
<dbReference type="STRING" id="1798182.GA0061081_11219"/>
<keyword evidence="2" id="KW-0560">Oxidoreductase</keyword>
<evidence type="ECO:0000259" key="1">
    <source>
        <dbReference type="PROSITE" id="PS51725"/>
    </source>
</evidence>
<dbReference type="Gene3D" id="3.30.70.100">
    <property type="match status" value="1"/>
</dbReference>
<dbReference type="Proteomes" id="UP000199670">
    <property type="component" value="Unassembled WGS sequence"/>
</dbReference>
<dbReference type="InterPro" id="IPR007138">
    <property type="entry name" value="ABM_dom"/>
</dbReference>
<evidence type="ECO:0000313" key="3">
    <source>
        <dbReference type="Proteomes" id="UP000199670"/>
    </source>
</evidence>
<evidence type="ECO:0000313" key="2">
    <source>
        <dbReference type="EMBL" id="SCC24378.1"/>
    </source>
</evidence>
<dbReference type="PANTHER" id="PTHR34474">
    <property type="entry name" value="SIGNAL TRANSDUCTION PROTEIN TRAP"/>
    <property type="match status" value="1"/>
</dbReference>
<dbReference type="GO" id="GO:0004497">
    <property type="term" value="F:monooxygenase activity"/>
    <property type="evidence" value="ECO:0007669"/>
    <property type="project" value="UniProtKB-KW"/>
</dbReference>
<name>A0A1C4CZA6_9GAMM</name>
<organism evidence="2 3">
    <name type="scientific">Gilliamella bombicola</name>
    <dbReference type="NCBI Taxonomy" id="1798182"/>
    <lineage>
        <taxon>Bacteria</taxon>
        <taxon>Pseudomonadati</taxon>
        <taxon>Pseudomonadota</taxon>
        <taxon>Gammaproteobacteria</taxon>
        <taxon>Orbales</taxon>
        <taxon>Orbaceae</taxon>
        <taxon>Gilliamella</taxon>
    </lineage>
</organism>
<keyword evidence="2" id="KW-0503">Monooxygenase</keyword>
<dbReference type="SUPFAM" id="SSF54909">
    <property type="entry name" value="Dimeric alpha+beta barrel"/>
    <property type="match status" value="1"/>
</dbReference>
<feature type="domain" description="ABM" evidence="1">
    <location>
        <begin position="2"/>
        <end position="96"/>
    </location>
</feature>
<gene>
    <name evidence="2" type="ORF">GA0061081_11219</name>
</gene>
<dbReference type="InterPro" id="IPR011008">
    <property type="entry name" value="Dimeric_a/b-barrel"/>
</dbReference>